<organism evidence="1 2">
    <name type="scientific">Cutibacterium modestum</name>
    <dbReference type="NCBI Taxonomy" id="2559073"/>
    <lineage>
        <taxon>Bacteria</taxon>
        <taxon>Bacillati</taxon>
        <taxon>Actinomycetota</taxon>
        <taxon>Actinomycetes</taxon>
        <taxon>Propionibacteriales</taxon>
        <taxon>Propionibacteriaceae</taxon>
        <taxon>Cutibacterium</taxon>
    </lineage>
</organism>
<reference evidence="1" key="1">
    <citation type="submission" date="2021-06" db="EMBL/GenBank/DDBJ databases">
        <title>Genome sequence of Cutibacterium modestum strain KB17-24694.</title>
        <authorList>
            <person name="Dekio I."/>
            <person name="Asahina A."/>
            <person name="Nishida M."/>
        </authorList>
    </citation>
    <scope>NUCLEOTIDE SEQUENCE</scope>
    <source>
        <strain evidence="1">KB17-24694</strain>
    </source>
</reference>
<evidence type="ECO:0000313" key="2">
    <source>
        <dbReference type="Proteomes" id="UP000825072"/>
    </source>
</evidence>
<name>A0AAD1KRC9_9ACTN</name>
<evidence type="ECO:0000313" key="1">
    <source>
        <dbReference type="EMBL" id="BCY26239.1"/>
    </source>
</evidence>
<protein>
    <submittedName>
        <fullName evidence="1">Uncharacterized protein</fullName>
    </submittedName>
</protein>
<proteinExistence type="predicted"/>
<sequence length="133" mass="14519">MTHGVRQPQLRNECSNSWGAKGYGLGSHLDHIGTQTTGPDLAADALPRLEDDGSTAVVLQVVCGCQTRHSGTDDRHCFAHRLRVRTLSQQLKSGVGTVDNLRNGNLIFGGFLRNDRSRLELDLLASRIEGRSI</sequence>
<dbReference type="EMBL" id="AP024747">
    <property type="protein sequence ID" value="BCY26239.1"/>
    <property type="molecule type" value="Genomic_DNA"/>
</dbReference>
<dbReference type="AlphaFoldDB" id="A0AAD1KRC9"/>
<gene>
    <name evidence="1" type="ORF">KB1_22290</name>
</gene>
<accession>A0AAD1KRC9</accession>
<dbReference type="Proteomes" id="UP000825072">
    <property type="component" value="Chromosome 1"/>
</dbReference>